<dbReference type="PANTHER" id="PTHR13504:SF38">
    <property type="entry name" value="FIDO DOMAIN-CONTAINING PROTEIN"/>
    <property type="match status" value="1"/>
</dbReference>
<reference evidence="4" key="1">
    <citation type="submission" date="2022-04" db="EMBL/GenBank/DDBJ databases">
        <title>Complete genome of Methanoplanus endosymbiosus DSM 3599.</title>
        <authorList>
            <person name="Chen S.-C."/>
            <person name="You Y.-T."/>
            <person name="Zhou Y.-Z."/>
            <person name="Lai M.-C."/>
        </authorList>
    </citation>
    <scope>NUCLEOTIDE SEQUENCE</scope>
    <source>
        <strain evidence="4">DSM 3599</strain>
    </source>
</reference>
<dbReference type="GO" id="GO:0003700">
    <property type="term" value="F:DNA-binding transcription factor activity"/>
    <property type="evidence" value="ECO:0007669"/>
    <property type="project" value="InterPro"/>
</dbReference>
<name>A0A9E7PMT9_9EURY</name>
<dbReference type="RefSeq" id="WP_257743279.1">
    <property type="nucleotide sequence ID" value="NZ_CP096115.1"/>
</dbReference>
<feature type="domain" description="Fido" evidence="3">
    <location>
        <begin position="175"/>
        <end position="327"/>
    </location>
</feature>
<evidence type="ECO:0000313" key="4">
    <source>
        <dbReference type="EMBL" id="UUX93139.1"/>
    </source>
</evidence>
<dbReference type="InterPro" id="IPR040198">
    <property type="entry name" value="Fido_containing"/>
</dbReference>
<dbReference type="InterPro" id="IPR036388">
    <property type="entry name" value="WH-like_DNA-bd_sf"/>
</dbReference>
<dbReference type="InterPro" id="IPR036597">
    <property type="entry name" value="Fido-like_dom_sf"/>
</dbReference>
<dbReference type="EMBL" id="CP096115">
    <property type="protein sequence ID" value="UUX93139.1"/>
    <property type="molecule type" value="Genomic_DNA"/>
</dbReference>
<dbReference type="SUPFAM" id="SSF140931">
    <property type="entry name" value="Fic-like"/>
    <property type="match status" value="1"/>
</dbReference>
<dbReference type="InterPro" id="IPR003812">
    <property type="entry name" value="Fido"/>
</dbReference>
<evidence type="ECO:0000256" key="2">
    <source>
        <dbReference type="ARBA" id="ARBA00023163"/>
    </source>
</evidence>
<dbReference type="GeneID" id="74306666"/>
<dbReference type="InterPro" id="IPR001034">
    <property type="entry name" value="DeoR_HTH"/>
</dbReference>
<sequence>MLLPQTPEFSQEDLKSAWECAKDPEVLNAVFRYNRKYLHWEELRRRELPADPLYIWILMKAFRSKDEKFLKFNEILLKYNLLDDFSEKLHFLDKSAAGSISSGLESMNLEKDRFIINSLMEEAIASSQIEGAAVTRRIAKEMLQKRRKPRNKDERMILNNYLTMKDILRIKNRDLTKELILTIHRMITEKTLENPADEECFRDNNEIRIYDHRGNVLHTPPDYKKIDQYIDEFCEFANGKDEEFIHPAIKGIILHFLMGYIHPFNDGNGRCARSIFYWFMLKNDYWLFEYMAVSRVINNSGGKYKLAYQYTESDDGDLTYFLKYNLGAITAAVEEIIKYIERKQKENTEAIDILKEEDFSLRQIEILKSVMKKPQEPVTIKEITEVWNVAYATARKDLLTLEKKGYLIGKKSGKTYYFIFNGINKNQA</sequence>
<keyword evidence="5" id="KW-1185">Reference proteome</keyword>
<keyword evidence="1" id="KW-0805">Transcription regulation</keyword>
<evidence type="ECO:0000259" key="3">
    <source>
        <dbReference type="PROSITE" id="PS51459"/>
    </source>
</evidence>
<keyword evidence="2" id="KW-0804">Transcription</keyword>
<dbReference type="InterPro" id="IPR036390">
    <property type="entry name" value="WH_DNA-bd_sf"/>
</dbReference>
<gene>
    <name evidence="4" type="ORF">L6E24_03185</name>
</gene>
<dbReference type="Pfam" id="PF02661">
    <property type="entry name" value="Fic"/>
    <property type="match status" value="1"/>
</dbReference>
<dbReference type="PROSITE" id="PS51459">
    <property type="entry name" value="FIDO"/>
    <property type="match status" value="1"/>
</dbReference>
<dbReference type="Gene3D" id="1.10.10.10">
    <property type="entry name" value="Winged helix-like DNA-binding domain superfamily/Winged helix DNA-binding domain"/>
    <property type="match status" value="1"/>
</dbReference>
<dbReference type="AlphaFoldDB" id="A0A9E7PMT9"/>
<dbReference type="SUPFAM" id="SSF46785">
    <property type="entry name" value="Winged helix' DNA-binding domain"/>
    <property type="match status" value="1"/>
</dbReference>
<dbReference type="Gene3D" id="1.10.3290.10">
    <property type="entry name" value="Fido-like domain"/>
    <property type="match status" value="1"/>
</dbReference>
<evidence type="ECO:0000256" key="1">
    <source>
        <dbReference type="ARBA" id="ARBA00023015"/>
    </source>
</evidence>
<dbReference type="Proteomes" id="UP001060368">
    <property type="component" value="Chromosome"/>
</dbReference>
<organism evidence="4 5">
    <name type="scientific">Methanoplanus endosymbiosus</name>
    <dbReference type="NCBI Taxonomy" id="33865"/>
    <lineage>
        <taxon>Archaea</taxon>
        <taxon>Methanobacteriati</taxon>
        <taxon>Methanobacteriota</taxon>
        <taxon>Stenosarchaea group</taxon>
        <taxon>Methanomicrobia</taxon>
        <taxon>Methanomicrobiales</taxon>
        <taxon>Methanomicrobiaceae</taxon>
        <taxon>Methanoplanus</taxon>
    </lineage>
</organism>
<protein>
    <submittedName>
        <fullName evidence="4">Fic family protein</fullName>
    </submittedName>
</protein>
<accession>A0A9E7PMT9</accession>
<proteinExistence type="predicted"/>
<evidence type="ECO:0000313" key="5">
    <source>
        <dbReference type="Proteomes" id="UP001060368"/>
    </source>
</evidence>
<dbReference type="KEGG" id="mend:L6E24_03185"/>
<dbReference type="Pfam" id="PF08220">
    <property type="entry name" value="HTH_DeoR"/>
    <property type="match status" value="1"/>
</dbReference>
<dbReference type="PANTHER" id="PTHR13504">
    <property type="entry name" value="FIDO DOMAIN-CONTAINING PROTEIN DDB_G0283145"/>
    <property type="match status" value="1"/>
</dbReference>